<evidence type="ECO:0000313" key="2">
    <source>
        <dbReference type="Proteomes" id="UP001497680"/>
    </source>
</evidence>
<dbReference type="EMBL" id="MU394287">
    <property type="protein sequence ID" value="KAI6091418.1"/>
    <property type="molecule type" value="Genomic_DNA"/>
</dbReference>
<reference evidence="1 2" key="1">
    <citation type="journal article" date="2022" name="New Phytol.">
        <title>Ecological generalism drives hyperdiversity of secondary metabolite gene clusters in xylarialean endophytes.</title>
        <authorList>
            <person name="Franco M.E.E."/>
            <person name="Wisecaver J.H."/>
            <person name="Arnold A.E."/>
            <person name="Ju Y.M."/>
            <person name="Slot J.C."/>
            <person name="Ahrendt S."/>
            <person name="Moore L.P."/>
            <person name="Eastman K.E."/>
            <person name="Scott K."/>
            <person name="Konkel Z."/>
            <person name="Mondo S.J."/>
            <person name="Kuo A."/>
            <person name="Hayes R.D."/>
            <person name="Haridas S."/>
            <person name="Andreopoulos B."/>
            <person name="Riley R."/>
            <person name="LaButti K."/>
            <person name="Pangilinan J."/>
            <person name="Lipzen A."/>
            <person name="Amirebrahimi M."/>
            <person name="Yan J."/>
            <person name="Adam C."/>
            <person name="Keymanesh K."/>
            <person name="Ng V."/>
            <person name="Louie K."/>
            <person name="Northen T."/>
            <person name="Drula E."/>
            <person name="Henrissat B."/>
            <person name="Hsieh H.M."/>
            <person name="Youens-Clark K."/>
            <person name="Lutzoni F."/>
            <person name="Miadlikowska J."/>
            <person name="Eastwood D.C."/>
            <person name="Hamelin R.C."/>
            <person name="Grigoriev I.V."/>
            <person name="U'Ren J.M."/>
        </authorList>
    </citation>
    <scope>NUCLEOTIDE SEQUENCE [LARGE SCALE GENOMIC DNA]</scope>
    <source>
        <strain evidence="1 2">ER1909</strain>
    </source>
</reference>
<protein>
    <submittedName>
        <fullName evidence="1">Uncharacterized protein</fullName>
    </submittedName>
</protein>
<organism evidence="1 2">
    <name type="scientific">Hypoxylon rubiginosum</name>
    <dbReference type="NCBI Taxonomy" id="110542"/>
    <lineage>
        <taxon>Eukaryota</taxon>
        <taxon>Fungi</taxon>
        <taxon>Dikarya</taxon>
        <taxon>Ascomycota</taxon>
        <taxon>Pezizomycotina</taxon>
        <taxon>Sordariomycetes</taxon>
        <taxon>Xylariomycetidae</taxon>
        <taxon>Xylariales</taxon>
        <taxon>Hypoxylaceae</taxon>
        <taxon>Hypoxylon</taxon>
    </lineage>
</organism>
<sequence>MDGSTSRLPSSSVASVVSASLAARRSVNNSAPATPSSNLDPPRPAKEGHEWVWFPAGYWAEREVIETPTKAIKHFKWRKRSGKSSSGRATEDDPEHFWDLTRKTPGRLSLPKSFIAEEGHALLQQRPPFNRNGTSSESGGSSFPLLRTPQAELPSPYLTEEAHVQSLQRSPLSIHMNSQTNSSESGTSLSMSKLTKPPPSSPLTTENGGSGTTPTPIPIPISTSAANLRPSQSRTPVSPLLHLSPTSPDDKKKKSFFAKLLPVPKPKMKKIYSDNDVHDYISHAARAHVEPPTHRSQTSTPTPMMSRMVSLLLREEGGGTGKKTWSRSFKLFGKSPWHPQTSTGSEDSATSSLRGVLRGRTPMASPVSDAETLKSPCLQFPGGEARRVKTPPLRESGQHRCQPRSFFFDIATPRPRDGSGSKKSKSHSSSSGEWESRRHPRSPPPTAAILREDGGRDTKDMDKDKDKDNKKRDSAKEWWEVPVAVPRYAAMAPASFEFDMPEHLSNSPMCPANTRHKSGGTGVCVYHGRRKRTGVRSNGEKSDDEDDDADVWT</sequence>
<comment type="caution">
    <text evidence="1">The sequence shown here is derived from an EMBL/GenBank/DDBJ whole genome shotgun (WGS) entry which is preliminary data.</text>
</comment>
<gene>
    <name evidence="1" type="ORF">F4821DRAFT_201462</name>
</gene>
<keyword evidence="2" id="KW-1185">Reference proteome</keyword>
<dbReference type="Proteomes" id="UP001497680">
    <property type="component" value="Unassembled WGS sequence"/>
</dbReference>
<proteinExistence type="predicted"/>
<name>A0ACC0DFS8_9PEZI</name>
<evidence type="ECO:0000313" key="1">
    <source>
        <dbReference type="EMBL" id="KAI6091418.1"/>
    </source>
</evidence>
<accession>A0ACC0DFS8</accession>